<dbReference type="Pfam" id="PF00132">
    <property type="entry name" value="Hexapep"/>
    <property type="match status" value="2"/>
</dbReference>
<evidence type="ECO:0000256" key="6">
    <source>
        <dbReference type="ARBA" id="ARBA00023315"/>
    </source>
</evidence>
<dbReference type="EMBL" id="CP060010">
    <property type="protein sequence ID" value="QTN35669.1"/>
    <property type="molecule type" value="Genomic_DNA"/>
</dbReference>
<accession>A0A975EP94</accession>
<evidence type="ECO:0000256" key="1">
    <source>
        <dbReference type="ARBA" id="ARBA00022516"/>
    </source>
</evidence>
<dbReference type="Gene3D" id="2.160.10.10">
    <property type="entry name" value="Hexapeptide repeat proteins"/>
    <property type="match status" value="1"/>
</dbReference>
<organism evidence="8 9">
    <name type="scientific">Cognatishimia activa</name>
    <dbReference type="NCBI Taxonomy" id="1715691"/>
    <lineage>
        <taxon>Bacteria</taxon>
        <taxon>Pseudomonadati</taxon>
        <taxon>Pseudomonadota</taxon>
        <taxon>Alphaproteobacteria</taxon>
        <taxon>Rhodobacterales</taxon>
        <taxon>Paracoccaceae</taxon>
        <taxon>Cognatishimia</taxon>
    </lineage>
</organism>
<comment type="pathway">
    <text evidence="7">Bacterial outer membrane biogenesis; LPS lipid A biosynthesis.</text>
</comment>
<evidence type="ECO:0000256" key="7">
    <source>
        <dbReference type="HAMAP-Rule" id="MF_00523"/>
    </source>
</evidence>
<comment type="catalytic activity">
    <reaction evidence="7">
        <text>a UDP-3-O-[(3R)-3-hydroxyacyl]-alpha-D-glucosamine + a (3R)-hydroxyacyl-[ACP] = a UDP-2-N,3-O-bis[(3R)-3-hydroxyacyl]-alpha-D-glucosamine + holo-[ACP] + H(+)</text>
        <dbReference type="Rhea" id="RHEA:53836"/>
        <dbReference type="Rhea" id="RHEA-COMP:9685"/>
        <dbReference type="Rhea" id="RHEA-COMP:9945"/>
        <dbReference type="ChEBI" id="CHEBI:15378"/>
        <dbReference type="ChEBI" id="CHEBI:64479"/>
        <dbReference type="ChEBI" id="CHEBI:78827"/>
        <dbReference type="ChEBI" id="CHEBI:137740"/>
        <dbReference type="ChEBI" id="CHEBI:137748"/>
        <dbReference type="EC" id="2.3.1.191"/>
    </reaction>
</comment>
<dbReference type="InterPro" id="IPR007691">
    <property type="entry name" value="LpxD"/>
</dbReference>
<comment type="similarity">
    <text evidence="7">Belongs to the transferase hexapeptide repeat family. LpxD subfamily.</text>
</comment>
<keyword evidence="3 7" id="KW-0808">Transferase</keyword>
<proteinExistence type="inferred from homology"/>
<dbReference type="KEGG" id="cact:HZ995_14510"/>
<name>A0A975EP94_9RHOB</name>
<dbReference type="RefSeq" id="WP_209356373.1">
    <property type="nucleotide sequence ID" value="NZ_CP060010.1"/>
</dbReference>
<comment type="function">
    <text evidence="7">Catalyzes the N-acylation of UDP-3-O-acylglucosamine using 3-hydroxyacyl-ACP as the acyl donor. Is involved in the biosynthesis of lipid A, a phosphorylated glycolipid that anchors the lipopolysaccharide to the outer membrane of the cell.</text>
</comment>
<evidence type="ECO:0000256" key="4">
    <source>
        <dbReference type="ARBA" id="ARBA00022737"/>
    </source>
</evidence>
<dbReference type="SUPFAM" id="SSF51161">
    <property type="entry name" value="Trimeric LpxA-like enzymes"/>
    <property type="match status" value="1"/>
</dbReference>
<dbReference type="HAMAP" id="MF_00523">
    <property type="entry name" value="LpxD"/>
    <property type="match status" value="1"/>
</dbReference>
<protein>
    <recommendedName>
        <fullName evidence="7">UDP-3-O-acylglucosamine N-acyltransferase</fullName>
        <ecNumber evidence="7">2.3.1.191</ecNumber>
    </recommendedName>
</protein>
<dbReference type="EC" id="2.3.1.191" evidence="7"/>
<reference evidence="8" key="1">
    <citation type="submission" date="2020-07" db="EMBL/GenBank/DDBJ databases">
        <title>Genome sequences of bacteria associated with the marine, planktonic diatom Thalassiosira profunda strain ECT2AJA-044.</title>
        <authorList>
            <person name="Gargas C.B."/>
            <person name="Roberts W.R."/>
            <person name="Alverson A.J."/>
        </authorList>
    </citation>
    <scope>NUCLEOTIDE SEQUENCE</scope>
    <source>
        <strain evidence="8">ECT2AJA-044</strain>
    </source>
</reference>
<dbReference type="NCBIfam" id="TIGR01853">
    <property type="entry name" value="lipid_A_lpxD"/>
    <property type="match status" value="1"/>
</dbReference>
<sequence>MTSYSVKDIANAVGAEAVGAVDLLVTGVAEPQDAGVGDLALAMKPIFAENLSEGAAKVAMLWPDADWQALGLEAAILPDRGRFAMASVTEMYDLGHGFHQGIHPSAVVSPEAQLGADVSVGPLTVIEAGAVIGDSSVIGPQCYIGMDAQIGANAFLRDHVSIAARVKIGANFICQPGARIGGDGFSFVTPEKNQVEDAREALGQSSIESRQSWARIHSIGAVTIGDDVEVGANTCIDRGTIRDTIIGNGTKLDNLVQVGHNVVVGDDCLLCGMVGIAGSSQIGNNVVLGGQTGVGDNLTIGDAVITGAGTMVLANVPKGRFMLGYPAMKMESQVEAYKGLRRLPRLFADVAKLKKAVSKPADSD</sequence>
<evidence type="ECO:0000313" key="9">
    <source>
        <dbReference type="Proteomes" id="UP000665026"/>
    </source>
</evidence>
<feature type="active site" description="Proton acceptor" evidence="7">
    <location>
        <position position="260"/>
    </location>
</feature>
<dbReference type="NCBIfam" id="NF002060">
    <property type="entry name" value="PRK00892.1"/>
    <property type="match status" value="1"/>
</dbReference>
<dbReference type="PROSITE" id="PS00101">
    <property type="entry name" value="HEXAPEP_TRANSFERASES"/>
    <property type="match status" value="1"/>
</dbReference>
<dbReference type="Proteomes" id="UP000665026">
    <property type="component" value="Chromosome"/>
</dbReference>
<keyword evidence="5 7" id="KW-0443">Lipid metabolism</keyword>
<dbReference type="InterPro" id="IPR001451">
    <property type="entry name" value="Hexapep"/>
</dbReference>
<dbReference type="GO" id="GO:0009245">
    <property type="term" value="P:lipid A biosynthetic process"/>
    <property type="evidence" value="ECO:0007669"/>
    <property type="project" value="UniProtKB-UniRule"/>
</dbReference>
<keyword evidence="4 7" id="KW-0677">Repeat</keyword>
<evidence type="ECO:0000256" key="2">
    <source>
        <dbReference type="ARBA" id="ARBA00022556"/>
    </source>
</evidence>
<dbReference type="InterPro" id="IPR018357">
    <property type="entry name" value="Hexapep_transf_CS"/>
</dbReference>
<dbReference type="AlphaFoldDB" id="A0A975EP94"/>
<keyword evidence="6 7" id="KW-0012">Acyltransferase</keyword>
<evidence type="ECO:0000256" key="3">
    <source>
        <dbReference type="ARBA" id="ARBA00022679"/>
    </source>
</evidence>
<dbReference type="GO" id="GO:0016020">
    <property type="term" value="C:membrane"/>
    <property type="evidence" value="ECO:0007669"/>
    <property type="project" value="GOC"/>
</dbReference>
<dbReference type="GO" id="GO:0016410">
    <property type="term" value="F:N-acyltransferase activity"/>
    <property type="evidence" value="ECO:0007669"/>
    <property type="project" value="InterPro"/>
</dbReference>
<dbReference type="PANTHER" id="PTHR43378">
    <property type="entry name" value="UDP-3-O-ACYLGLUCOSAMINE N-ACYLTRANSFERASE"/>
    <property type="match status" value="1"/>
</dbReference>
<dbReference type="Gene3D" id="3.40.1390.10">
    <property type="entry name" value="MurE/MurF, N-terminal domain"/>
    <property type="match status" value="1"/>
</dbReference>
<gene>
    <name evidence="7 8" type="primary">lpxD</name>
    <name evidence="8" type="ORF">HZ995_14510</name>
</gene>
<comment type="subunit">
    <text evidence="7">Homotrimer.</text>
</comment>
<evidence type="ECO:0000256" key="5">
    <source>
        <dbReference type="ARBA" id="ARBA00023098"/>
    </source>
</evidence>
<dbReference type="InterPro" id="IPR011004">
    <property type="entry name" value="Trimer_LpxA-like_sf"/>
</dbReference>
<dbReference type="PANTHER" id="PTHR43378:SF2">
    <property type="entry name" value="UDP-3-O-ACYLGLUCOSAMINE N-ACYLTRANSFERASE 1, MITOCHONDRIAL-RELATED"/>
    <property type="match status" value="1"/>
</dbReference>
<dbReference type="CDD" id="cd03352">
    <property type="entry name" value="LbH_LpxD"/>
    <property type="match status" value="1"/>
</dbReference>
<keyword evidence="2 7" id="KW-0441">Lipid A biosynthesis</keyword>
<evidence type="ECO:0000313" key="8">
    <source>
        <dbReference type="EMBL" id="QTN35669.1"/>
    </source>
</evidence>
<dbReference type="GO" id="GO:0103118">
    <property type="term" value="F:UDP-3-O-[(3R)-3-hydroxyacyl]-glucosamine N-acyltransferase activity"/>
    <property type="evidence" value="ECO:0007669"/>
    <property type="project" value="UniProtKB-EC"/>
</dbReference>
<keyword evidence="1 7" id="KW-0444">Lipid biosynthesis</keyword>